<dbReference type="Gene3D" id="2.60.120.680">
    <property type="entry name" value="GOLD domain"/>
    <property type="match status" value="1"/>
</dbReference>
<proteinExistence type="predicted"/>
<organism evidence="1 2">
    <name type="scientific">Heterorhabditis bacteriophora</name>
    <name type="common">Entomopathogenic nematode worm</name>
    <dbReference type="NCBI Taxonomy" id="37862"/>
    <lineage>
        <taxon>Eukaryota</taxon>
        <taxon>Metazoa</taxon>
        <taxon>Ecdysozoa</taxon>
        <taxon>Nematoda</taxon>
        <taxon>Chromadorea</taxon>
        <taxon>Rhabditida</taxon>
        <taxon>Rhabditina</taxon>
        <taxon>Rhabditomorpha</taxon>
        <taxon>Strongyloidea</taxon>
        <taxon>Heterorhabditidae</taxon>
        <taxon>Heterorhabditis</taxon>
    </lineage>
</organism>
<dbReference type="WBParaSite" id="Hba_08335">
    <property type="protein sequence ID" value="Hba_08335"/>
    <property type="gene ID" value="Hba_08335"/>
</dbReference>
<protein>
    <submittedName>
        <fullName evidence="2">Uncharacterized protein</fullName>
    </submittedName>
</protein>
<dbReference type="Proteomes" id="UP000095283">
    <property type="component" value="Unplaced"/>
</dbReference>
<evidence type="ECO:0000313" key="2">
    <source>
        <dbReference type="WBParaSite" id="Hba_08335"/>
    </source>
</evidence>
<dbReference type="SUPFAM" id="SSF101576">
    <property type="entry name" value="Supernatant protein factor (SPF), C-terminal domain"/>
    <property type="match status" value="1"/>
</dbReference>
<keyword evidence="1" id="KW-1185">Reference proteome</keyword>
<sequence>MTEEDDIGFAIHFDPSLQADNLTEMDTVYPYIRLECTNVPIAGHFIAERAGNFHCFYILQTLFLLFFYKMNSNYLCCSDMIINSDIIEFDNYYSWFSAKQLRYNIEIEEL</sequence>
<accession>A0A1I7WT18</accession>
<evidence type="ECO:0000313" key="1">
    <source>
        <dbReference type="Proteomes" id="UP000095283"/>
    </source>
</evidence>
<name>A0A1I7WT18_HETBA</name>
<reference evidence="2" key="1">
    <citation type="submission" date="2016-11" db="UniProtKB">
        <authorList>
            <consortium name="WormBaseParasite"/>
        </authorList>
    </citation>
    <scope>IDENTIFICATION</scope>
</reference>
<dbReference type="InterPro" id="IPR036598">
    <property type="entry name" value="GOLD_dom_sf"/>
</dbReference>
<dbReference type="AlphaFoldDB" id="A0A1I7WT18"/>